<comment type="subcellular location">
    <subcellularLocation>
        <location evidence="1">Cell membrane</location>
        <topology evidence="1">Multi-pass membrane protein</topology>
    </subcellularLocation>
</comment>
<evidence type="ECO:0000256" key="10">
    <source>
        <dbReference type="ARBA" id="ARBA00037387"/>
    </source>
</evidence>
<name>A0ABZ2SRI5_9ENTE</name>
<dbReference type="RefSeq" id="WP_207941686.1">
    <property type="nucleotide sequence ID" value="NZ_CP147251.1"/>
</dbReference>
<protein>
    <recommendedName>
        <fullName evidence="12">Ascorbate-specific PTS system EIIC component</fullName>
    </recommendedName>
    <alternativeName>
        <fullName evidence="13">Ascorbate-specific permease IIC component UlaA</fullName>
    </alternativeName>
</protein>
<feature type="transmembrane region" description="Helical" evidence="14">
    <location>
        <begin position="95"/>
        <end position="114"/>
    </location>
</feature>
<keyword evidence="8 14" id="KW-1133">Transmembrane helix</keyword>
<dbReference type="Pfam" id="PF03611">
    <property type="entry name" value="EIIC-GAT"/>
    <property type="match status" value="1"/>
</dbReference>
<dbReference type="PANTHER" id="PTHR33843:SF4">
    <property type="entry name" value="ASCORBATE-SPECIFIC PTS SYSTEM EIIC COMPONENT"/>
    <property type="match status" value="1"/>
</dbReference>
<reference evidence="15 16" key="1">
    <citation type="submission" date="2024-03" db="EMBL/GenBank/DDBJ databases">
        <title>The Genome Sequence of Enterococcus sp. DIV2402.</title>
        <authorList>
            <consortium name="The Broad Institute Genomics Platform"/>
            <consortium name="The Broad Institute Microbial Omics Core"/>
            <consortium name="The Broad Institute Genomic Center for Infectious Diseases"/>
            <person name="Earl A."/>
            <person name="Manson A."/>
            <person name="Gilmore M."/>
            <person name="Schwartman J."/>
            <person name="Shea T."/>
            <person name="Abouelleil A."/>
            <person name="Cao P."/>
            <person name="Chapman S."/>
            <person name="Cusick C."/>
            <person name="Young S."/>
            <person name="Neafsey D."/>
            <person name="Nusbaum C."/>
            <person name="Birren B."/>
        </authorList>
    </citation>
    <scope>NUCLEOTIDE SEQUENCE [LARGE SCALE GENOMIC DNA]</scope>
    <source>
        <strain evidence="15 16">DIV2402</strain>
    </source>
</reference>
<keyword evidence="9 14" id="KW-0472">Membrane</keyword>
<feature type="transmembrane region" description="Helical" evidence="14">
    <location>
        <begin position="258"/>
        <end position="284"/>
    </location>
</feature>
<keyword evidence="6" id="KW-0598">Phosphotransferase system</keyword>
<dbReference type="NCBIfam" id="NF006920">
    <property type="entry name" value="PRK09410.1-2"/>
    <property type="match status" value="1"/>
</dbReference>
<keyword evidence="7 14" id="KW-0812">Transmembrane</keyword>
<evidence type="ECO:0000256" key="14">
    <source>
        <dbReference type="SAM" id="Phobius"/>
    </source>
</evidence>
<keyword evidence="16" id="KW-1185">Reference proteome</keyword>
<evidence type="ECO:0000256" key="4">
    <source>
        <dbReference type="ARBA" id="ARBA00022475"/>
    </source>
</evidence>
<dbReference type="InterPro" id="IPR051562">
    <property type="entry name" value="Ascorbate-PTS_EIIC"/>
</dbReference>
<evidence type="ECO:0000256" key="8">
    <source>
        <dbReference type="ARBA" id="ARBA00022989"/>
    </source>
</evidence>
<keyword evidence="4" id="KW-1003">Cell membrane</keyword>
<evidence type="ECO:0000256" key="5">
    <source>
        <dbReference type="ARBA" id="ARBA00022597"/>
    </source>
</evidence>
<accession>A0ABZ2SRI5</accession>
<evidence type="ECO:0000256" key="3">
    <source>
        <dbReference type="ARBA" id="ARBA00022448"/>
    </source>
</evidence>
<evidence type="ECO:0000256" key="1">
    <source>
        <dbReference type="ARBA" id="ARBA00004651"/>
    </source>
</evidence>
<keyword evidence="3" id="KW-0813">Transport</keyword>
<feature type="transmembrane region" description="Helical" evidence="14">
    <location>
        <begin position="41"/>
        <end position="65"/>
    </location>
</feature>
<comment type="similarity">
    <text evidence="11">Belongs to the UlaA family.</text>
</comment>
<comment type="function">
    <text evidence="10">The phosphoenolpyruvate-dependent sugar phosphotransferase system (sugar PTS), a major carbohydrate active transport system, catalyzes the phosphorylation of incoming sugar substrates concomitantly with their translocation across the cell membrane. The enzyme II UlaABC PTS system is involved in ascorbate transport.</text>
</comment>
<proteinExistence type="inferred from homology"/>
<evidence type="ECO:0000256" key="6">
    <source>
        <dbReference type="ARBA" id="ARBA00022683"/>
    </source>
</evidence>
<feature type="transmembrane region" description="Helical" evidence="14">
    <location>
        <begin position="121"/>
        <end position="142"/>
    </location>
</feature>
<evidence type="ECO:0000256" key="2">
    <source>
        <dbReference type="ARBA" id="ARBA00011738"/>
    </source>
</evidence>
<dbReference type="EMBL" id="CP147251">
    <property type="protein sequence ID" value="WYJ78147.1"/>
    <property type="molecule type" value="Genomic_DNA"/>
</dbReference>
<feature type="transmembrane region" description="Helical" evidence="14">
    <location>
        <begin position="6"/>
        <end position="29"/>
    </location>
</feature>
<feature type="transmembrane region" description="Helical" evidence="14">
    <location>
        <begin position="407"/>
        <end position="424"/>
    </location>
</feature>
<feature type="transmembrane region" description="Helical" evidence="14">
    <location>
        <begin position="227"/>
        <end position="246"/>
    </location>
</feature>
<dbReference type="InterPro" id="IPR004703">
    <property type="entry name" value="PTS_sugar-sp_permease"/>
</dbReference>
<evidence type="ECO:0000256" key="13">
    <source>
        <dbReference type="ARBA" id="ARBA00042859"/>
    </source>
</evidence>
<evidence type="ECO:0000256" key="7">
    <source>
        <dbReference type="ARBA" id="ARBA00022692"/>
    </source>
</evidence>
<feature type="transmembrane region" description="Helical" evidence="14">
    <location>
        <begin position="318"/>
        <end position="337"/>
    </location>
</feature>
<dbReference type="Proteomes" id="UP000664701">
    <property type="component" value="Chromosome"/>
</dbReference>
<comment type="subunit">
    <text evidence="2">Homodimer.</text>
</comment>
<keyword evidence="5" id="KW-0762">Sugar transport</keyword>
<sequence>MGVINFIIENILTQASITIALIAMLGLILQKKSMGQVISGTLKTLLGFQVLSAGSSIIVGSLTYFGEIFTAGFNMQGIIPSIEAINGQAMNELGLGRDIALTFLAIFIFNILIARFTKWKYIFLTGQAILWMATMTTVFGFFAGLRGIVLILVGGLVGGIFAVAMPAIAQPIIRKVTGSNDIALGHFCTIGYLFEAGVAKIFGEKGENKKSIEDIKLPSSFEFLQDTYLSVMVVMVPLYVITAVFAGPGIGEHGAQHYLMFAFLQAIQFVVGVYVLLAGVRLLLGEIVPAFRGIAMKLVPDAIPALDCPVFFPYSPNAVILGFITTTIGTIIAMFTLPAFGLAMILPGMLTNFFAGGTAGIFGNAVGGRRGAIIGGIAHGFFITLLPALLVTIFNSMGFVNATATDVDTVVAALLYAWILSPILKMF</sequence>
<evidence type="ECO:0000256" key="12">
    <source>
        <dbReference type="ARBA" id="ARBA00039702"/>
    </source>
</evidence>
<feature type="transmembrane region" description="Helical" evidence="14">
    <location>
        <begin position="148"/>
        <end position="169"/>
    </location>
</feature>
<organism evidence="15 16">
    <name type="scientific">Candidatus Enterococcus lowellii</name>
    <dbReference type="NCBI Taxonomy" id="2230877"/>
    <lineage>
        <taxon>Bacteria</taxon>
        <taxon>Bacillati</taxon>
        <taxon>Bacillota</taxon>
        <taxon>Bacilli</taxon>
        <taxon>Lactobacillales</taxon>
        <taxon>Enterococcaceae</taxon>
        <taxon>Enterococcus</taxon>
    </lineage>
</organism>
<dbReference type="NCBIfam" id="NF009551">
    <property type="entry name" value="PRK12997.1-3"/>
    <property type="match status" value="1"/>
</dbReference>
<evidence type="ECO:0000313" key="16">
    <source>
        <dbReference type="Proteomes" id="UP000664701"/>
    </source>
</evidence>
<feature type="transmembrane region" description="Helical" evidence="14">
    <location>
        <begin position="343"/>
        <end position="366"/>
    </location>
</feature>
<evidence type="ECO:0000256" key="9">
    <source>
        <dbReference type="ARBA" id="ARBA00023136"/>
    </source>
</evidence>
<feature type="transmembrane region" description="Helical" evidence="14">
    <location>
        <begin position="373"/>
        <end position="395"/>
    </location>
</feature>
<dbReference type="PANTHER" id="PTHR33843">
    <property type="entry name" value="ASCORBATE-SPECIFIC PTS SYSTEM EIIC COMPONENT"/>
    <property type="match status" value="1"/>
</dbReference>
<gene>
    <name evidence="15" type="ORF">DOK78_002803</name>
</gene>
<evidence type="ECO:0000313" key="15">
    <source>
        <dbReference type="EMBL" id="WYJ78147.1"/>
    </source>
</evidence>
<evidence type="ECO:0000256" key="11">
    <source>
        <dbReference type="ARBA" id="ARBA00038218"/>
    </source>
</evidence>